<organism evidence="1">
    <name type="scientific">Oryza brachyantha</name>
    <name type="common">malo sina</name>
    <dbReference type="NCBI Taxonomy" id="4533"/>
    <lineage>
        <taxon>Eukaryota</taxon>
        <taxon>Viridiplantae</taxon>
        <taxon>Streptophyta</taxon>
        <taxon>Embryophyta</taxon>
        <taxon>Tracheophyta</taxon>
        <taxon>Spermatophyta</taxon>
        <taxon>Magnoliopsida</taxon>
        <taxon>Liliopsida</taxon>
        <taxon>Poales</taxon>
        <taxon>Poaceae</taxon>
        <taxon>BOP clade</taxon>
        <taxon>Oryzoideae</taxon>
        <taxon>Oryzeae</taxon>
        <taxon>Oryzinae</taxon>
        <taxon>Oryza</taxon>
    </lineage>
</organism>
<dbReference type="Gramene" id="OB03G48650.1">
    <property type="protein sequence ID" value="OB03G48650.1"/>
    <property type="gene ID" value="OB03G48650"/>
</dbReference>
<dbReference type="HOGENOM" id="CLU_2945414_0_0_1"/>
<dbReference type="Proteomes" id="UP000006038">
    <property type="component" value="Chromosome 3"/>
</dbReference>
<dbReference type="EnsemblPlants" id="OB03G48650.1">
    <property type="protein sequence ID" value="OB03G48650.1"/>
    <property type="gene ID" value="OB03G48650"/>
</dbReference>
<proteinExistence type="predicted"/>
<keyword evidence="2" id="KW-1185">Reference proteome</keyword>
<accession>J3LUY9</accession>
<name>J3LUY9_ORYBR</name>
<reference evidence="1" key="1">
    <citation type="journal article" date="2013" name="Nat. Commun.">
        <title>Whole-genome sequencing of Oryza brachyantha reveals mechanisms underlying Oryza genome evolution.</title>
        <authorList>
            <person name="Chen J."/>
            <person name="Huang Q."/>
            <person name="Gao D."/>
            <person name="Wang J."/>
            <person name="Lang Y."/>
            <person name="Liu T."/>
            <person name="Li B."/>
            <person name="Bai Z."/>
            <person name="Luis Goicoechea J."/>
            <person name="Liang C."/>
            <person name="Chen C."/>
            <person name="Zhang W."/>
            <person name="Sun S."/>
            <person name="Liao Y."/>
            <person name="Zhang X."/>
            <person name="Yang L."/>
            <person name="Song C."/>
            <person name="Wang M."/>
            <person name="Shi J."/>
            <person name="Liu G."/>
            <person name="Liu J."/>
            <person name="Zhou H."/>
            <person name="Zhou W."/>
            <person name="Yu Q."/>
            <person name="An N."/>
            <person name="Chen Y."/>
            <person name="Cai Q."/>
            <person name="Wang B."/>
            <person name="Liu B."/>
            <person name="Min J."/>
            <person name="Huang Y."/>
            <person name="Wu H."/>
            <person name="Li Z."/>
            <person name="Zhang Y."/>
            <person name="Yin Y."/>
            <person name="Song W."/>
            <person name="Jiang J."/>
            <person name="Jackson S.A."/>
            <person name="Wing R.A."/>
            <person name="Wang J."/>
            <person name="Chen M."/>
        </authorList>
    </citation>
    <scope>NUCLEOTIDE SEQUENCE [LARGE SCALE GENOMIC DNA]</scope>
    <source>
        <strain evidence="1">cv. IRGC 101232</strain>
    </source>
</reference>
<evidence type="ECO:0000313" key="2">
    <source>
        <dbReference type="Proteomes" id="UP000006038"/>
    </source>
</evidence>
<dbReference type="AlphaFoldDB" id="J3LUY9"/>
<protein>
    <submittedName>
        <fullName evidence="1">Uncharacterized protein</fullName>
    </submittedName>
</protein>
<evidence type="ECO:0000313" key="1">
    <source>
        <dbReference type="EnsemblPlants" id="OB03G48650.1"/>
    </source>
</evidence>
<reference evidence="1" key="2">
    <citation type="submission" date="2013-04" db="UniProtKB">
        <authorList>
            <consortium name="EnsemblPlants"/>
        </authorList>
    </citation>
    <scope>IDENTIFICATION</scope>
</reference>
<sequence>MWMMKAEVPPRTNESFMAKQHCSGVSRVYDGPPRDWSPDPDPLQQLLLWKGCHVRCLKCF</sequence>